<keyword evidence="3" id="KW-1185">Reference proteome</keyword>
<dbReference type="SUPFAM" id="SSF142913">
    <property type="entry name" value="YktB/PF0168-like"/>
    <property type="match status" value="1"/>
</dbReference>
<evidence type="ECO:0000313" key="3">
    <source>
        <dbReference type="Proteomes" id="UP000186156"/>
    </source>
</evidence>
<name>A0A1N7NX44_9BACL</name>
<gene>
    <name evidence="2" type="ORF">SAMN05421799_11031</name>
</gene>
<dbReference type="HAMAP" id="MF_01851">
    <property type="entry name" value="UPF0637"/>
    <property type="match status" value="1"/>
</dbReference>
<comment type="similarity">
    <text evidence="1">Belongs to the UPF0637 family.</text>
</comment>
<protein>
    <recommendedName>
        <fullName evidence="1">UPF0637 protein SAMN05421799_11031</fullName>
    </recommendedName>
</protein>
<evidence type="ECO:0000256" key="1">
    <source>
        <dbReference type="HAMAP-Rule" id="MF_01851"/>
    </source>
</evidence>
<dbReference type="Proteomes" id="UP000186156">
    <property type="component" value="Unassembled WGS sequence"/>
</dbReference>
<dbReference type="STRING" id="252246.SAMN05421799_11031"/>
<organism evidence="2 3">
    <name type="scientific">Alicyclobacillus vulcanalis</name>
    <dbReference type="NCBI Taxonomy" id="252246"/>
    <lineage>
        <taxon>Bacteria</taxon>
        <taxon>Bacillati</taxon>
        <taxon>Bacillota</taxon>
        <taxon>Bacilli</taxon>
        <taxon>Bacillales</taxon>
        <taxon>Alicyclobacillaceae</taxon>
        <taxon>Alicyclobacillus</taxon>
    </lineage>
</organism>
<evidence type="ECO:0000313" key="2">
    <source>
        <dbReference type="EMBL" id="SIT02809.1"/>
    </source>
</evidence>
<dbReference type="OrthoDB" id="9812818at2"/>
<dbReference type="Pfam" id="PF06335">
    <property type="entry name" value="DUF1054"/>
    <property type="match status" value="1"/>
</dbReference>
<sequence length="211" mass="23496">MFAGWTVDDFAAMEAPGLAARMELIRARIQPKFIQLAEHFEPWLSAQLGMPIHTHVAKHARRTVNPPESTWVAFSSDPRGYKKHPHFQIGLFASHVFAVFGYIDEGVEKGQFGARVAEASGEVYAKLPGDFVVIEDHTSPDFTSVRELGEDGLRRIAERLAAVKKAEMLLGRTASRGEAVQMSGDEFVRFVEQTFTTACSLYELARPMAQK</sequence>
<dbReference type="Gene3D" id="3.30.930.20">
    <property type="entry name" value="Protein of unknown function DUF1054"/>
    <property type="match status" value="1"/>
</dbReference>
<dbReference type="InterPro" id="IPR053707">
    <property type="entry name" value="UPF0637_domain_sf"/>
</dbReference>
<dbReference type="RefSeq" id="WP_076348191.1">
    <property type="nucleotide sequence ID" value="NZ_FTOO01000010.1"/>
</dbReference>
<accession>A0A1N7NX44</accession>
<dbReference type="AlphaFoldDB" id="A0A1N7NX44"/>
<dbReference type="EMBL" id="FTOO01000010">
    <property type="protein sequence ID" value="SIT02809.1"/>
    <property type="molecule type" value="Genomic_DNA"/>
</dbReference>
<proteinExistence type="inferred from homology"/>
<reference evidence="3" key="1">
    <citation type="submission" date="2017-01" db="EMBL/GenBank/DDBJ databases">
        <authorList>
            <person name="Varghese N."/>
            <person name="Submissions S."/>
        </authorList>
    </citation>
    <scope>NUCLEOTIDE SEQUENCE [LARGE SCALE GENOMIC DNA]</scope>
    <source>
        <strain evidence="3">DSM 16176</strain>
    </source>
</reference>
<dbReference type="InterPro" id="IPR009403">
    <property type="entry name" value="UPF0637"/>
</dbReference>
<dbReference type="PIRSF" id="PIRSF021332">
    <property type="entry name" value="DUF1054"/>
    <property type="match status" value="1"/>
</dbReference>